<sequence length="337" mass="37636">MRASSSVAASILALAQIGAGLRSLSLDQRLDFLDAVQCLQSKPAKTETLFAGAKSRYDDFQALHIIQTEDVHFCGSFFAWHRNFLALLENDLHTTCGYPGGIPYWNWTMDAADMLASPLFDPVYGFGGNGIWIENTTTFPSDWQILADIPGRTGGGCITDGPFANRTVPLGPGNHTDYRPHCLHRDFSPYLLTFTGNKTKLDWVLEAEDFWNLDHRTEGIALGVPNMSLHAAGHQSLGGNIGEITNMYSSPGDPLFYLHHSMLDNVWNTWQHLDWETRKTDIGGPDTMWAYPYNYNGDIPYKNITLDTLIAFPHVAETIPIRDVMDIQGGHLCYTYD</sequence>
<dbReference type="InParanoid" id="A0A1Y2D9W0"/>
<dbReference type="Pfam" id="PF00264">
    <property type="entry name" value="Tyrosinase"/>
    <property type="match status" value="1"/>
</dbReference>
<dbReference type="PANTHER" id="PTHR11474">
    <property type="entry name" value="TYROSINASE FAMILY MEMBER"/>
    <property type="match status" value="1"/>
</dbReference>
<dbReference type="Gene3D" id="1.10.1280.10">
    <property type="entry name" value="Di-copper center containing domain from catechol oxidase"/>
    <property type="match status" value="1"/>
</dbReference>
<dbReference type="STRING" id="1141098.A0A1Y2D9W0"/>
<evidence type="ECO:0000256" key="1">
    <source>
        <dbReference type="ARBA" id="ARBA00022723"/>
    </source>
</evidence>
<dbReference type="PANTHER" id="PTHR11474:SF125">
    <property type="entry name" value="N-ACETYL-6-HYDROXYTRYPTOPHAN OXIDASE IVOB-RELATED"/>
    <property type="match status" value="1"/>
</dbReference>
<dbReference type="InterPro" id="IPR050316">
    <property type="entry name" value="Tyrosinase/Hemocyanin"/>
</dbReference>
<dbReference type="GO" id="GO:0046872">
    <property type="term" value="F:metal ion binding"/>
    <property type="evidence" value="ECO:0007669"/>
    <property type="project" value="UniProtKB-KW"/>
</dbReference>
<dbReference type="SUPFAM" id="SSF48056">
    <property type="entry name" value="Di-copper centre-containing domain"/>
    <property type="match status" value="1"/>
</dbReference>
<dbReference type="InterPro" id="IPR002227">
    <property type="entry name" value="Tyrosinase_Cu-bd"/>
</dbReference>
<dbReference type="AlphaFoldDB" id="A0A1Y2D9W0"/>
<evidence type="ECO:0000259" key="4">
    <source>
        <dbReference type="PROSITE" id="PS00498"/>
    </source>
</evidence>
<dbReference type="PRINTS" id="PR00092">
    <property type="entry name" value="TYROSINASE"/>
</dbReference>
<dbReference type="RefSeq" id="XP_040709858.1">
    <property type="nucleotide sequence ID" value="XM_040865436.1"/>
</dbReference>
<evidence type="ECO:0000256" key="2">
    <source>
        <dbReference type="ARBA" id="ARBA00023002"/>
    </source>
</evidence>
<accession>A0A1Y2D9W0</accession>
<proteinExistence type="predicted"/>
<comment type="caution">
    <text evidence="5">The sequence shown here is derived from an EMBL/GenBank/DDBJ whole genome shotgun (WGS) entry which is preliminary data.</text>
</comment>
<reference evidence="5 6" key="1">
    <citation type="submission" date="2016-07" db="EMBL/GenBank/DDBJ databases">
        <title>Pervasive Adenine N6-methylation of Active Genes in Fungi.</title>
        <authorList>
            <consortium name="DOE Joint Genome Institute"/>
            <person name="Mondo S.J."/>
            <person name="Dannebaum R.O."/>
            <person name="Kuo R.C."/>
            <person name="Labutti K."/>
            <person name="Haridas S."/>
            <person name="Kuo A."/>
            <person name="Salamov A."/>
            <person name="Ahrendt S.R."/>
            <person name="Lipzen A."/>
            <person name="Sullivan W."/>
            <person name="Andreopoulos W.B."/>
            <person name="Clum A."/>
            <person name="Lindquist E."/>
            <person name="Daum C."/>
            <person name="Ramamoorthy G.K."/>
            <person name="Gryganskyi A."/>
            <person name="Culley D."/>
            <person name="Magnuson J.K."/>
            <person name="James T.Y."/>
            <person name="O'Malley M.A."/>
            <person name="Stajich J.E."/>
            <person name="Spatafora J.W."/>
            <person name="Visel A."/>
            <person name="Grigoriev I.V."/>
        </authorList>
    </citation>
    <scope>NUCLEOTIDE SEQUENCE [LARGE SCALE GENOMIC DNA]</scope>
    <source>
        <strain evidence="5 6">CBS 129021</strain>
    </source>
</reference>
<keyword evidence="2" id="KW-0560">Oxidoreductase</keyword>
<dbReference type="InterPro" id="IPR008922">
    <property type="entry name" value="Di-copper_centre_dom_sf"/>
</dbReference>
<evidence type="ECO:0000259" key="3">
    <source>
        <dbReference type="PROSITE" id="PS00497"/>
    </source>
</evidence>
<dbReference type="OrthoDB" id="6132182at2759"/>
<keyword evidence="1" id="KW-0479">Metal-binding</keyword>
<evidence type="ECO:0000313" key="6">
    <source>
        <dbReference type="Proteomes" id="UP000193689"/>
    </source>
</evidence>
<evidence type="ECO:0000313" key="5">
    <source>
        <dbReference type="EMBL" id="ORY55906.1"/>
    </source>
</evidence>
<gene>
    <name evidence="5" type="ORF">BCR38DRAFT_528749</name>
</gene>
<feature type="domain" description="Tyrosinase copper-binding" evidence="3">
    <location>
        <begin position="72"/>
        <end position="89"/>
    </location>
</feature>
<dbReference type="GeneID" id="63781648"/>
<protein>
    <recommendedName>
        <fullName evidence="3 4">Tyrosinase copper-binding domain-containing protein</fullName>
    </recommendedName>
</protein>
<dbReference type="PROSITE" id="PS00498">
    <property type="entry name" value="TYROSINASE_2"/>
    <property type="match status" value="1"/>
</dbReference>
<name>A0A1Y2D9W0_9PEZI</name>
<keyword evidence="6" id="KW-1185">Reference proteome</keyword>
<dbReference type="GO" id="GO:0016491">
    <property type="term" value="F:oxidoreductase activity"/>
    <property type="evidence" value="ECO:0007669"/>
    <property type="project" value="UniProtKB-KW"/>
</dbReference>
<dbReference type="Proteomes" id="UP000193689">
    <property type="component" value="Unassembled WGS sequence"/>
</dbReference>
<feature type="domain" description="Tyrosinase copper-binding" evidence="4">
    <location>
        <begin position="253"/>
        <end position="264"/>
    </location>
</feature>
<organism evidence="5 6">
    <name type="scientific">Pseudomassariella vexata</name>
    <dbReference type="NCBI Taxonomy" id="1141098"/>
    <lineage>
        <taxon>Eukaryota</taxon>
        <taxon>Fungi</taxon>
        <taxon>Dikarya</taxon>
        <taxon>Ascomycota</taxon>
        <taxon>Pezizomycotina</taxon>
        <taxon>Sordariomycetes</taxon>
        <taxon>Xylariomycetidae</taxon>
        <taxon>Amphisphaeriales</taxon>
        <taxon>Pseudomassariaceae</taxon>
        <taxon>Pseudomassariella</taxon>
    </lineage>
</organism>
<dbReference type="EMBL" id="MCFJ01000025">
    <property type="protein sequence ID" value="ORY55906.1"/>
    <property type="molecule type" value="Genomic_DNA"/>
</dbReference>
<dbReference type="PROSITE" id="PS00497">
    <property type="entry name" value="TYROSINASE_1"/>
    <property type="match status" value="1"/>
</dbReference>